<dbReference type="EMBL" id="CP046171">
    <property type="protein sequence ID" value="QIS06954.1"/>
    <property type="molecule type" value="Genomic_DNA"/>
</dbReference>
<evidence type="ECO:0000313" key="2">
    <source>
        <dbReference type="Proteomes" id="UP000501705"/>
    </source>
</evidence>
<proteinExistence type="predicted"/>
<evidence type="ECO:0000313" key="1">
    <source>
        <dbReference type="EMBL" id="QIS06954.1"/>
    </source>
</evidence>
<protein>
    <submittedName>
        <fullName evidence="1">DUF3558 domain-containing protein</fullName>
    </submittedName>
</protein>
<accession>A0A6G9Y1C0</accession>
<dbReference type="InterPro" id="IPR024520">
    <property type="entry name" value="DUF3558"/>
</dbReference>
<dbReference type="Proteomes" id="UP000501705">
    <property type="component" value="Chromosome"/>
</dbReference>
<dbReference type="Pfam" id="PF12079">
    <property type="entry name" value="DUF3558"/>
    <property type="match status" value="1"/>
</dbReference>
<organism evidence="1 2">
    <name type="scientific">Nocardia brasiliensis</name>
    <dbReference type="NCBI Taxonomy" id="37326"/>
    <lineage>
        <taxon>Bacteria</taxon>
        <taxon>Bacillati</taxon>
        <taxon>Actinomycetota</taxon>
        <taxon>Actinomycetes</taxon>
        <taxon>Mycobacteriales</taxon>
        <taxon>Nocardiaceae</taxon>
        <taxon>Nocardia</taxon>
    </lineage>
</organism>
<sequence>MTEVGRHRRVGDRRGVADPGRASMMRKSFAAGFLVVGVAALSACGGNSDEHAGHTVTSTAAPVSVQVSLPPAPTQTGTKQVRFDPCARVGDELVARTGFDPATRERAVSEGVSSLFTEIGCQFWREALVDGEKFPTGALTVTSTDLTLDDIRQNPSYSIFSSDPIAGREAVLYRTPQSAGSCTAAIKSADGMFRVGLLVHPGPVDVPPPCDQIRQFAEIFSESLGTS</sequence>
<reference evidence="1 2" key="1">
    <citation type="journal article" date="2019" name="ACS Chem. Biol.">
        <title>Identification and Mobilization of a Cryptic Antibiotic Biosynthesis Gene Locus from a Human-Pathogenic Nocardia Isolate.</title>
        <authorList>
            <person name="Herisse M."/>
            <person name="Ishida K."/>
            <person name="Porter J.L."/>
            <person name="Howden B."/>
            <person name="Hertweck C."/>
            <person name="Stinear T.P."/>
            <person name="Pidot S.J."/>
        </authorList>
    </citation>
    <scope>NUCLEOTIDE SEQUENCE [LARGE SCALE GENOMIC DNA]</scope>
    <source>
        <strain evidence="1 2">AUSMDU00024985</strain>
    </source>
</reference>
<dbReference type="AlphaFoldDB" id="A0A6G9Y1C0"/>
<name>A0A6G9Y1C0_NOCBR</name>
<gene>
    <name evidence="1" type="ORF">F5X71_35725</name>
</gene>